<dbReference type="SUPFAM" id="SSF54695">
    <property type="entry name" value="POZ domain"/>
    <property type="match status" value="1"/>
</dbReference>
<organism evidence="3 4">
    <name type="scientific">Anaeramoeba ignava</name>
    <name type="common">Anaerobic marine amoeba</name>
    <dbReference type="NCBI Taxonomy" id="1746090"/>
    <lineage>
        <taxon>Eukaryota</taxon>
        <taxon>Metamonada</taxon>
        <taxon>Anaeramoebidae</taxon>
        <taxon>Anaeramoeba</taxon>
    </lineage>
</organism>
<dbReference type="Pfam" id="PF00651">
    <property type="entry name" value="BTB"/>
    <property type="match status" value="1"/>
</dbReference>
<proteinExistence type="predicted"/>
<sequence length="487" mass="57137">MIQHYSNTEKLSQDLQKLISLPDKENYSDFEIICKENQQEISFKCHKSILSTRNDFFRSLLHSQMKEFQENKLILKDVSKSTLKSILEYFYSGKIQLTLENVIEILLFSSRYLIDDLQKPCVDFVKRTCAIENVVEVLKIAELVELSELTDFCYKFIFENFAHFIKTDFFLDLEEDHFSRILSNDNLQIPEFEIFQSLVQWGQRQCSINRSMDVEIDWNKEENQAIVSKMKEKISNLIHKIRFINLEKTQISQIMQMKIIPDSLLQTIDDFHSIPESNENEMNLIVRKYQQKMENKNSLIFNTRIRFQSNILKDKQELENLKSLIDDDIFFSSMKLGFSAKKHGFSNRIFHYRIDGKGKMVVLIETTEEYVFGGFTKVGYQSGNPRYITDDSSFIFSLRNPTSKTIQKFPIHPEMKNKAIYYNEDAGPAFGGGYDFWINSGLEHGWSNLGNTYQLPKEMVYGTPNTKSYLAGSFNNWKVKDIEVFVK</sequence>
<name>A0A9Q0R897_ANAIG</name>
<dbReference type="InterPro" id="IPR006571">
    <property type="entry name" value="TLDc_dom"/>
</dbReference>
<dbReference type="CDD" id="cd14733">
    <property type="entry name" value="BACK"/>
    <property type="match status" value="1"/>
</dbReference>
<dbReference type="PROSITE" id="PS51886">
    <property type="entry name" value="TLDC"/>
    <property type="match status" value="1"/>
</dbReference>
<feature type="domain" description="BTB" evidence="1">
    <location>
        <begin position="28"/>
        <end position="99"/>
    </location>
</feature>
<comment type="caution">
    <text evidence="3">The sequence shown here is derived from an EMBL/GenBank/DDBJ whole genome shotgun (WGS) entry which is preliminary data.</text>
</comment>
<evidence type="ECO:0000313" key="4">
    <source>
        <dbReference type="Proteomes" id="UP001149090"/>
    </source>
</evidence>
<dbReference type="SMART" id="SM00225">
    <property type="entry name" value="BTB"/>
    <property type="match status" value="1"/>
</dbReference>
<dbReference type="PANTHER" id="PTHR45632">
    <property type="entry name" value="LD33804P"/>
    <property type="match status" value="1"/>
</dbReference>
<dbReference type="CDD" id="cd18186">
    <property type="entry name" value="BTB_POZ_ZBTB_KLHL-like"/>
    <property type="match status" value="1"/>
</dbReference>
<evidence type="ECO:0000259" key="2">
    <source>
        <dbReference type="PROSITE" id="PS51886"/>
    </source>
</evidence>
<dbReference type="OrthoDB" id="25620at2759"/>
<evidence type="ECO:0000313" key="3">
    <source>
        <dbReference type="EMBL" id="KAJ5069494.1"/>
    </source>
</evidence>
<accession>A0A9Q0R897</accession>
<gene>
    <name evidence="3" type="ORF">M0811_02064</name>
</gene>
<dbReference type="SMART" id="SM00875">
    <property type="entry name" value="BACK"/>
    <property type="match status" value="1"/>
</dbReference>
<dbReference type="Gene3D" id="1.25.40.420">
    <property type="match status" value="1"/>
</dbReference>
<dbReference type="InterPro" id="IPR000210">
    <property type="entry name" value="BTB/POZ_dom"/>
</dbReference>
<dbReference type="EMBL" id="JAPDFW010000103">
    <property type="protein sequence ID" value="KAJ5069494.1"/>
    <property type="molecule type" value="Genomic_DNA"/>
</dbReference>
<dbReference type="InterPro" id="IPR011333">
    <property type="entry name" value="SKP1/BTB/POZ_sf"/>
</dbReference>
<feature type="domain" description="TLDc" evidence="2">
    <location>
        <begin position="311"/>
        <end position="487"/>
    </location>
</feature>
<dbReference type="Gene3D" id="3.30.710.10">
    <property type="entry name" value="Potassium Channel Kv1.1, Chain A"/>
    <property type="match status" value="1"/>
</dbReference>
<dbReference type="Pfam" id="PF07707">
    <property type="entry name" value="BACK"/>
    <property type="match status" value="1"/>
</dbReference>
<reference evidence="3" key="1">
    <citation type="submission" date="2022-10" db="EMBL/GenBank/DDBJ databases">
        <title>Novel sulphate-reducing endosymbionts in the free-living metamonad Anaeramoeba.</title>
        <authorList>
            <person name="Jerlstrom-Hultqvist J."/>
            <person name="Cepicka I."/>
            <person name="Gallot-Lavallee L."/>
            <person name="Salas-Leiva D."/>
            <person name="Curtis B.A."/>
            <person name="Zahonova K."/>
            <person name="Pipaliya S."/>
            <person name="Dacks J."/>
            <person name="Roger A.J."/>
        </authorList>
    </citation>
    <scope>NUCLEOTIDE SEQUENCE</scope>
    <source>
        <strain evidence="3">BMAN</strain>
    </source>
</reference>
<dbReference type="Proteomes" id="UP001149090">
    <property type="component" value="Unassembled WGS sequence"/>
</dbReference>
<dbReference type="PROSITE" id="PS50097">
    <property type="entry name" value="BTB"/>
    <property type="match status" value="1"/>
</dbReference>
<keyword evidence="4" id="KW-1185">Reference proteome</keyword>
<dbReference type="InterPro" id="IPR011705">
    <property type="entry name" value="BACK"/>
</dbReference>
<dbReference type="Pfam" id="PF07534">
    <property type="entry name" value="TLD"/>
    <property type="match status" value="1"/>
</dbReference>
<dbReference type="AlphaFoldDB" id="A0A9Q0R897"/>
<dbReference type="SMART" id="SM00584">
    <property type="entry name" value="TLDc"/>
    <property type="match status" value="1"/>
</dbReference>
<evidence type="ECO:0000259" key="1">
    <source>
        <dbReference type="PROSITE" id="PS50097"/>
    </source>
</evidence>
<protein>
    <submittedName>
        <fullName evidence="3">Pep-cterm sorting domain-containing protein</fullName>
    </submittedName>
</protein>